<protein>
    <submittedName>
        <fullName evidence="3">Amidase signature domain-containing protein</fullName>
    </submittedName>
</protein>
<gene>
    <name evidence="3" type="ORF">BCR39DRAFT_536503</name>
</gene>
<comment type="similarity">
    <text evidence="1">Belongs to the amidase family.</text>
</comment>
<proteinExistence type="inferred from homology"/>
<dbReference type="PANTHER" id="PTHR11895">
    <property type="entry name" value="TRANSAMIDASE"/>
    <property type="match status" value="1"/>
</dbReference>
<dbReference type="SUPFAM" id="SSF75304">
    <property type="entry name" value="Amidase signature (AS) enzymes"/>
    <property type="match status" value="1"/>
</dbReference>
<dbReference type="Gene3D" id="3.90.1300.10">
    <property type="entry name" value="Amidase signature (AS) domain"/>
    <property type="match status" value="1"/>
</dbReference>
<comment type="caution">
    <text evidence="3">The sequence shown here is derived from an EMBL/GenBank/DDBJ whole genome shotgun (WGS) entry which is preliminary data.</text>
</comment>
<dbReference type="InterPro" id="IPR000120">
    <property type="entry name" value="Amidase"/>
</dbReference>
<accession>A0A1Y2AZ71</accession>
<dbReference type="InParanoid" id="A0A1Y2AZ71"/>
<evidence type="ECO:0000313" key="4">
    <source>
        <dbReference type="Proteomes" id="UP000193986"/>
    </source>
</evidence>
<dbReference type="GO" id="GO:0003824">
    <property type="term" value="F:catalytic activity"/>
    <property type="evidence" value="ECO:0007669"/>
    <property type="project" value="InterPro"/>
</dbReference>
<keyword evidence="4" id="KW-1185">Reference proteome</keyword>
<evidence type="ECO:0000256" key="1">
    <source>
        <dbReference type="ARBA" id="ARBA00009199"/>
    </source>
</evidence>
<dbReference type="InterPro" id="IPR036928">
    <property type="entry name" value="AS_sf"/>
</dbReference>
<sequence>MSVKKPVQENEVLAAAQRLGFTIPKGHKDDYKILLSKTDKACQTILDLPDYKPIPDFSAYPRKNVHLPTSKEDNPLKAWAWRADIVAENPEGIIKGKTVCFKDTIAVAGVPLVFGTNAFEDYTPDCDATVVTRVLENGGTVLGKGACENFSHGANSSSSPYGPVENAYAIGFSAGGSSSGCGALIGSGAVDMGIGGDQGGSIRIPASLNGIVGLKPTFGLVPYTGVLTSDAGTDHVGPMARTVLDTAALLQAIAGYDGIDDRQLGAPLSANVPHYVSDLLSARERDLKGIRIGVLKEGFEDPAMMQSVASVVRESVDKYRKLGAVVEEVSVPMHKLSGSMLHVINKFASGGTRQGRQVGRRGLYMTDYWEHLLPWTQEKYDKAKYFVTGTAMSSEYGWSKYPTAYGKAMNLSRQLGDEYNAILNKYDVLIMPTVCQPARRHIPPTANPLAWTEVAPGIVSNTGASNLTGHPSMTIPVGFTPPHPDDVQSPEDADVKLPVGMMIMGKLWDEASVLKIGDAWERANDWKQTVYANGSH</sequence>
<dbReference type="InterPro" id="IPR020556">
    <property type="entry name" value="Amidase_CS"/>
</dbReference>
<evidence type="ECO:0000313" key="3">
    <source>
        <dbReference type="EMBL" id="ORY27868.1"/>
    </source>
</evidence>
<feature type="domain" description="Amidase" evidence="2">
    <location>
        <begin position="80"/>
        <end position="514"/>
    </location>
</feature>
<dbReference type="EMBL" id="MCFC01000035">
    <property type="protein sequence ID" value="ORY27868.1"/>
    <property type="molecule type" value="Genomic_DNA"/>
</dbReference>
<evidence type="ECO:0000259" key="2">
    <source>
        <dbReference type="Pfam" id="PF01425"/>
    </source>
</evidence>
<dbReference type="AlphaFoldDB" id="A0A1Y2AZ71"/>
<dbReference type="InterPro" id="IPR023631">
    <property type="entry name" value="Amidase_dom"/>
</dbReference>
<dbReference type="OrthoDB" id="1879366at2759"/>
<dbReference type="Proteomes" id="UP000193986">
    <property type="component" value="Unassembled WGS sequence"/>
</dbReference>
<dbReference type="STRING" id="71784.A0A1Y2AZ71"/>
<dbReference type="PROSITE" id="PS00571">
    <property type="entry name" value="AMIDASES"/>
    <property type="match status" value="1"/>
</dbReference>
<dbReference type="Pfam" id="PF01425">
    <property type="entry name" value="Amidase"/>
    <property type="match status" value="1"/>
</dbReference>
<reference evidence="3 4" key="1">
    <citation type="submission" date="2016-07" db="EMBL/GenBank/DDBJ databases">
        <title>Pervasive Adenine N6-methylation of Active Genes in Fungi.</title>
        <authorList>
            <consortium name="DOE Joint Genome Institute"/>
            <person name="Mondo S.J."/>
            <person name="Dannebaum R.O."/>
            <person name="Kuo R.C."/>
            <person name="Labutti K."/>
            <person name="Haridas S."/>
            <person name="Kuo A."/>
            <person name="Salamov A."/>
            <person name="Ahrendt S.R."/>
            <person name="Lipzen A."/>
            <person name="Sullivan W."/>
            <person name="Andreopoulos W.B."/>
            <person name="Clum A."/>
            <person name="Lindquist E."/>
            <person name="Daum C."/>
            <person name="Ramamoorthy G.K."/>
            <person name="Gryganskyi A."/>
            <person name="Culley D."/>
            <person name="Magnuson J.K."/>
            <person name="James T.Y."/>
            <person name="O'Malley M.A."/>
            <person name="Stajich J.E."/>
            <person name="Spatafora J.W."/>
            <person name="Visel A."/>
            <person name="Grigoriev I.V."/>
        </authorList>
    </citation>
    <scope>NUCLEOTIDE SEQUENCE [LARGE SCALE GENOMIC DNA]</scope>
    <source>
        <strain evidence="3 4">68-887.2</strain>
    </source>
</reference>
<organism evidence="3 4">
    <name type="scientific">Naematelia encephala</name>
    <dbReference type="NCBI Taxonomy" id="71784"/>
    <lineage>
        <taxon>Eukaryota</taxon>
        <taxon>Fungi</taxon>
        <taxon>Dikarya</taxon>
        <taxon>Basidiomycota</taxon>
        <taxon>Agaricomycotina</taxon>
        <taxon>Tremellomycetes</taxon>
        <taxon>Tremellales</taxon>
        <taxon>Naemateliaceae</taxon>
        <taxon>Naematelia</taxon>
    </lineage>
</organism>
<name>A0A1Y2AZ71_9TREE</name>
<dbReference type="PANTHER" id="PTHR11895:SF170">
    <property type="entry name" value="AMIDASE"/>
    <property type="match status" value="1"/>
</dbReference>